<dbReference type="Proteomes" id="UP000266841">
    <property type="component" value="Unassembled WGS sequence"/>
</dbReference>
<proteinExistence type="predicted"/>
<dbReference type="EMBL" id="AGNL01006270">
    <property type="protein sequence ID" value="EJK72173.1"/>
    <property type="molecule type" value="Genomic_DNA"/>
</dbReference>
<name>K0T0L8_THAOC</name>
<evidence type="ECO:0000313" key="4">
    <source>
        <dbReference type="Proteomes" id="UP000266841"/>
    </source>
</evidence>
<protein>
    <submittedName>
        <fullName evidence="3">Uncharacterized protein</fullName>
    </submittedName>
</protein>
<reference evidence="3 4" key="1">
    <citation type="journal article" date="2012" name="Genome Biol.">
        <title>Genome and low-iron response of an oceanic diatom adapted to chronic iron limitation.</title>
        <authorList>
            <person name="Lommer M."/>
            <person name="Specht M."/>
            <person name="Roy A.S."/>
            <person name="Kraemer L."/>
            <person name="Andreson R."/>
            <person name="Gutowska M.A."/>
            <person name="Wolf J."/>
            <person name="Bergner S.V."/>
            <person name="Schilhabel M.B."/>
            <person name="Klostermeier U.C."/>
            <person name="Beiko R.G."/>
            <person name="Rosenstiel P."/>
            <person name="Hippler M."/>
            <person name="Laroche J."/>
        </authorList>
    </citation>
    <scope>NUCLEOTIDE SEQUENCE [LARGE SCALE GENOMIC DNA]</scope>
    <source>
        <strain evidence="3 4">CCMP1005</strain>
    </source>
</reference>
<keyword evidence="4" id="KW-1185">Reference proteome</keyword>
<evidence type="ECO:0000313" key="3">
    <source>
        <dbReference type="EMBL" id="EJK72173.1"/>
    </source>
</evidence>
<dbReference type="eggNOG" id="ENOG502T3F2">
    <property type="taxonomic scope" value="Eukaryota"/>
</dbReference>
<keyword evidence="2" id="KW-1133">Transmembrane helix</keyword>
<feature type="region of interest" description="Disordered" evidence="1">
    <location>
        <begin position="139"/>
        <end position="165"/>
    </location>
</feature>
<gene>
    <name evidence="3" type="ORF">THAOC_06321</name>
</gene>
<comment type="caution">
    <text evidence="3">The sequence shown here is derived from an EMBL/GenBank/DDBJ whole genome shotgun (WGS) entry which is preliminary data.</text>
</comment>
<evidence type="ECO:0000256" key="1">
    <source>
        <dbReference type="SAM" id="MobiDB-lite"/>
    </source>
</evidence>
<organism evidence="3 4">
    <name type="scientific">Thalassiosira oceanica</name>
    <name type="common">Marine diatom</name>
    <dbReference type="NCBI Taxonomy" id="159749"/>
    <lineage>
        <taxon>Eukaryota</taxon>
        <taxon>Sar</taxon>
        <taxon>Stramenopiles</taxon>
        <taxon>Ochrophyta</taxon>
        <taxon>Bacillariophyta</taxon>
        <taxon>Coscinodiscophyceae</taxon>
        <taxon>Thalassiosirophycidae</taxon>
        <taxon>Thalassiosirales</taxon>
        <taxon>Thalassiosiraceae</taxon>
        <taxon>Thalassiosira</taxon>
    </lineage>
</organism>
<accession>K0T0L8</accession>
<sequence>MLPPGPHLRLLRACELPAPRRESCITNLAAAAAKEFEQGNCRGRRARAEASEEAGGLNSLGAGWGTKAKRTPRFAAREVGGRCTAAHPPFTAPDFFLNDVGGRRVASKSLTVSKQLSKEGMEGKADGADMYVGDANTIRKRRADSGRPNPPSTKDEIPDTRGNGGKPRRSFGRVLLVALFVFLLAACFDGVVLRRRKEFTAEPERREADATPIDFSKCGDPLPKIGASEATRRIEPLWLPTYPTSLPECYSAFLTELTGLPAAAKNYYRQSKSLRRCHVKNNQLNLDSVTCEVVHPIIPADRPHPSSQAAGFGKAVLVAIRNPLTAFPAFHQEKAVKYHGVQGQVSEDEWTAFRDEWMNKTLWKEWRGFVEEWRKMEPYHVAAYLPYESWSDVTKGTDLVEKFVEILKEEEFPVLVSDAGESAPSNLACLWRSQIRKPMAIDEEQHQTWYTPQYTSEQLKNMADDLEEFAQDIKLMRGTSNARPGDDQLISILAEYRDAVKSRSS</sequence>
<keyword evidence="2" id="KW-0812">Transmembrane</keyword>
<dbReference type="OrthoDB" id="46337at2759"/>
<feature type="transmembrane region" description="Helical" evidence="2">
    <location>
        <begin position="174"/>
        <end position="193"/>
    </location>
</feature>
<evidence type="ECO:0000256" key="2">
    <source>
        <dbReference type="SAM" id="Phobius"/>
    </source>
</evidence>
<keyword evidence="2" id="KW-0472">Membrane</keyword>
<dbReference type="AlphaFoldDB" id="K0T0L8"/>